<keyword evidence="2" id="KW-0472">Membrane</keyword>
<dbReference type="EMBL" id="CXSU01000012">
    <property type="protein sequence ID" value="CTQ50993.1"/>
    <property type="molecule type" value="Genomic_DNA"/>
</dbReference>
<gene>
    <name evidence="3" type="ORF">JDO7802_03027</name>
</gene>
<keyword evidence="2" id="KW-1133">Transmembrane helix</keyword>
<name>A0A0M6YN90_9RHOB</name>
<sequence>MSAPDTDVEKQAKNHFGPIIGIGAGVVFAVIILVAYIFFIATPEDDTPDNTPTGQAMETDGNATIEQNDAETDQNPDTN</sequence>
<dbReference type="OrthoDB" id="7779177at2"/>
<protein>
    <submittedName>
        <fullName evidence="3">Uncharacterized protein</fullName>
    </submittedName>
</protein>
<organism evidence="3 4">
    <name type="scientific">Jannaschia donghaensis</name>
    <dbReference type="NCBI Taxonomy" id="420998"/>
    <lineage>
        <taxon>Bacteria</taxon>
        <taxon>Pseudomonadati</taxon>
        <taxon>Pseudomonadota</taxon>
        <taxon>Alphaproteobacteria</taxon>
        <taxon>Rhodobacterales</taxon>
        <taxon>Roseobacteraceae</taxon>
        <taxon>Jannaschia</taxon>
    </lineage>
</organism>
<feature type="compositionally biased region" description="Acidic residues" evidence="1">
    <location>
        <begin position="68"/>
        <end position="79"/>
    </location>
</feature>
<dbReference type="AlphaFoldDB" id="A0A0M6YN90"/>
<dbReference type="Proteomes" id="UP000049222">
    <property type="component" value="Unassembled WGS sequence"/>
</dbReference>
<keyword evidence="2" id="KW-0812">Transmembrane</keyword>
<evidence type="ECO:0000256" key="2">
    <source>
        <dbReference type="SAM" id="Phobius"/>
    </source>
</evidence>
<dbReference type="STRING" id="420998.JDO7802_03027"/>
<evidence type="ECO:0000313" key="3">
    <source>
        <dbReference type="EMBL" id="CTQ50993.1"/>
    </source>
</evidence>
<keyword evidence="4" id="KW-1185">Reference proteome</keyword>
<dbReference type="RefSeq" id="WP_055086750.1">
    <property type="nucleotide sequence ID" value="NZ_CXSU01000012.1"/>
</dbReference>
<feature type="transmembrane region" description="Helical" evidence="2">
    <location>
        <begin position="19"/>
        <end position="41"/>
    </location>
</feature>
<accession>A0A0M6YN90</accession>
<reference evidence="3 4" key="1">
    <citation type="submission" date="2015-07" db="EMBL/GenBank/DDBJ databases">
        <authorList>
            <person name="Noorani M."/>
        </authorList>
    </citation>
    <scope>NUCLEOTIDE SEQUENCE [LARGE SCALE GENOMIC DNA]</scope>
    <source>
        <strain evidence="3 4">CECT 7802</strain>
    </source>
</reference>
<evidence type="ECO:0000313" key="4">
    <source>
        <dbReference type="Proteomes" id="UP000049222"/>
    </source>
</evidence>
<feature type="region of interest" description="Disordered" evidence="1">
    <location>
        <begin position="43"/>
        <end position="79"/>
    </location>
</feature>
<proteinExistence type="predicted"/>
<evidence type="ECO:0000256" key="1">
    <source>
        <dbReference type="SAM" id="MobiDB-lite"/>
    </source>
</evidence>